<protein>
    <submittedName>
        <fullName evidence="2">Uncharacterized protein</fullName>
    </submittedName>
</protein>
<gene>
    <name evidence="2" type="ORF">PDMSB3_0258</name>
</gene>
<name>A0A5Q4ZI15_9BURK</name>
<evidence type="ECO:0000256" key="1">
    <source>
        <dbReference type="SAM" id="MobiDB-lite"/>
    </source>
</evidence>
<dbReference type="EMBL" id="LR699554">
    <property type="protein sequence ID" value="VVD31561.1"/>
    <property type="molecule type" value="Genomic_DNA"/>
</dbReference>
<organism evidence="2 3">
    <name type="scientific">Paraburkholderia dioscoreae</name>
    <dbReference type="NCBI Taxonomy" id="2604047"/>
    <lineage>
        <taxon>Bacteria</taxon>
        <taxon>Pseudomonadati</taxon>
        <taxon>Pseudomonadota</taxon>
        <taxon>Betaproteobacteria</taxon>
        <taxon>Burkholderiales</taxon>
        <taxon>Burkholderiaceae</taxon>
        <taxon>Paraburkholderia</taxon>
    </lineage>
</organism>
<feature type="region of interest" description="Disordered" evidence="1">
    <location>
        <begin position="86"/>
        <end position="112"/>
    </location>
</feature>
<dbReference type="AlphaFoldDB" id="A0A5Q4ZI15"/>
<evidence type="ECO:0000313" key="3">
    <source>
        <dbReference type="Proteomes" id="UP000325811"/>
    </source>
</evidence>
<evidence type="ECO:0000313" key="2">
    <source>
        <dbReference type="EMBL" id="VVD31561.1"/>
    </source>
</evidence>
<dbReference type="KEGG" id="pdio:PDMSB3_0258.1"/>
<dbReference type="Proteomes" id="UP000325811">
    <property type="component" value="Chromosome II"/>
</dbReference>
<reference evidence="2 3" key="1">
    <citation type="submission" date="2019-08" db="EMBL/GenBank/DDBJ databases">
        <authorList>
            <person name="Herpell B J."/>
        </authorList>
    </citation>
    <scope>NUCLEOTIDE SEQUENCE [LARGE SCALE GENOMIC DNA]</scope>
    <source>
        <strain evidence="3">Msb3</strain>
    </source>
</reference>
<proteinExistence type="predicted"/>
<sequence length="157" mass="17705">MHRAGIFGRLPLTGTDNSIGRFASCGNNCLNVLCVHEPVNGRVQSFFSLMRNRLLKNFIHLAHAYNNASAVNELIIALRIMQSPPRAQGKRKRLPRRPGQSQADTHSAAEGNFTSSGVVNHFTAVIRKLLSEMARRRGTALRIIRGNRFSRRERHFF</sequence>
<keyword evidence="3" id="KW-1185">Reference proteome</keyword>
<accession>A0A5Q4ZI15</accession>